<keyword evidence="1" id="KW-0812">Transmembrane</keyword>
<evidence type="ECO:0000313" key="2">
    <source>
        <dbReference type="EMBL" id="OYD56309.1"/>
    </source>
</evidence>
<keyword evidence="1" id="KW-1133">Transmembrane helix</keyword>
<dbReference type="AlphaFoldDB" id="A0A235F4W9"/>
<organism evidence="2 3">
    <name type="scientific">Fictibacillus aquaticus</name>
    <dbReference type="NCBI Taxonomy" id="2021314"/>
    <lineage>
        <taxon>Bacteria</taxon>
        <taxon>Bacillati</taxon>
        <taxon>Bacillota</taxon>
        <taxon>Bacilli</taxon>
        <taxon>Bacillales</taxon>
        <taxon>Fictibacillaceae</taxon>
        <taxon>Fictibacillus</taxon>
    </lineage>
</organism>
<comment type="caution">
    <text evidence="2">The sequence shown here is derived from an EMBL/GenBank/DDBJ whole genome shotgun (WGS) entry which is preliminary data.</text>
</comment>
<name>A0A235F4W9_9BACL</name>
<accession>A0A235F4W9</accession>
<protein>
    <submittedName>
        <fullName evidence="2">Uncharacterized protein</fullName>
    </submittedName>
</protein>
<dbReference type="EMBL" id="NOII01000021">
    <property type="protein sequence ID" value="OYD56309.1"/>
    <property type="molecule type" value="Genomic_DNA"/>
</dbReference>
<evidence type="ECO:0000313" key="3">
    <source>
        <dbReference type="Proteomes" id="UP000215059"/>
    </source>
</evidence>
<keyword evidence="1" id="KW-0472">Membrane</keyword>
<reference evidence="2 3" key="1">
    <citation type="submission" date="2017-07" db="EMBL/GenBank/DDBJ databases">
        <title>Fictibacillus sp. nov. GDSW-R2A3 Genome sequencing and assembly.</title>
        <authorList>
            <person name="Mayilraj S."/>
        </authorList>
    </citation>
    <scope>NUCLEOTIDE SEQUENCE [LARGE SCALE GENOMIC DNA]</scope>
    <source>
        <strain evidence="2 3">GDSW-R2A3</strain>
    </source>
</reference>
<feature type="transmembrane region" description="Helical" evidence="1">
    <location>
        <begin position="36"/>
        <end position="57"/>
    </location>
</feature>
<dbReference type="Proteomes" id="UP000215059">
    <property type="component" value="Unassembled WGS sequence"/>
</dbReference>
<evidence type="ECO:0000256" key="1">
    <source>
        <dbReference type="SAM" id="Phobius"/>
    </source>
</evidence>
<proteinExistence type="predicted"/>
<keyword evidence="3" id="KW-1185">Reference proteome</keyword>
<sequence>MFIVITLGLYNNTQQNTKGGLKLMITFLKRVLGPNVLVLITLLLLPVFLVTDNVALLEQMIEYMNKD</sequence>
<gene>
    <name evidence="2" type="ORF">CGZ90_18340</name>
</gene>